<gene>
    <name evidence="2" type="ORF">GCM10011374_40720</name>
</gene>
<evidence type="ECO:0000256" key="1">
    <source>
        <dbReference type="SAM" id="MobiDB-lite"/>
    </source>
</evidence>
<evidence type="ECO:0000313" key="3">
    <source>
        <dbReference type="Proteomes" id="UP000638848"/>
    </source>
</evidence>
<dbReference type="EMBL" id="BMEQ01000050">
    <property type="protein sequence ID" value="GGG71832.1"/>
    <property type="molecule type" value="Genomic_DNA"/>
</dbReference>
<reference evidence="2" key="2">
    <citation type="submission" date="2020-09" db="EMBL/GenBank/DDBJ databases">
        <authorList>
            <person name="Sun Q."/>
            <person name="Zhou Y."/>
        </authorList>
    </citation>
    <scope>NUCLEOTIDE SEQUENCE</scope>
    <source>
        <strain evidence="2">CGMCC 1.12187</strain>
    </source>
</reference>
<keyword evidence="3" id="KW-1185">Reference proteome</keyword>
<accession>A0A917H9R9</accession>
<reference evidence="2" key="1">
    <citation type="journal article" date="2014" name="Int. J. Syst. Evol. Microbiol.">
        <title>Complete genome sequence of Corynebacterium casei LMG S-19264T (=DSM 44701T), isolated from a smear-ripened cheese.</title>
        <authorList>
            <consortium name="US DOE Joint Genome Institute (JGI-PGF)"/>
            <person name="Walter F."/>
            <person name="Albersmeier A."/>
            <person name="Kalinowski J."/>
            <person name="Ruckert C."/>
        </authorList>
    </citation>
    <scope>NUCLEOTIDE SEQUENCE</scope>
    <source>
        <strain evidence="2">CGMCC 1.12187</strain>
    </source>
</reference>
<organism evidence="2 3">
    <name type="scientific">Kocuria dechangensis</name>
    <dbReference type="NCBI Taxonomy" id="1176249"/>
    <lineage>
        <taxon>Bacteria</taxon>
        <taxon>Bacillati</taxon>
        <taxon>Actinomycetota</taxon>
        <taxon>Actinomycetes</taxon>
        <taxon>Micrococcales</taxon>
        <taxon>Micrococcaceae</taxon>
        <taxon>Kocuria</taxon>
    </lineage>
</organism>
<name>A0A917H9R9_9MICC</name>
<feature type="region of interest" description="Disordered" evidence="1">
    <location>
        <begin position="1"/>
        <end position="40"/>
    </location>
</feature>
<proteinExistence type="predicted"/>
<dbReference type="AlphaFoldDB" id="A0A917H9R9"/>
<dbReference type="Proteomes" id="UP000638848">
    <property type="component" value="Unassembled WGS sequence"/>
</dbReference>
<evidence type="ECO:0000313" key="2">
    <source>
        <dbReference type="EMBL" id="GGG71832.1"/>
    </source>
</evidence>
<sequence>MQMGIHLHRPGDTAEQEVLPPQLPDIDTGALQAHPEPTGPVLPQALIIHANPLRSSSTVP</sequence>
<protein>
    <submittedName>
        <fullName evidence="2">Uncharacterized protein</fullName>
    </submittedName>
</protein>
<comment type="caution">
    <text evidence="2">The sequence shown here is derived from an EMBL/GenBank/DDBJ whole genome shotgun (WGS) entry which is preliminary data.</text>
</comment>